<dbReference type="EMBL" id="DWYA01000078">
    <property type="protein sequence ID" value="HJB40507.1"/>
    <property type="molecule type" value="Genomic_DNA"/>
</dbReference>
<gene>
    <name evidence="1" type="ORF">H9943_08950</name>
</gene>
<reference evidence="1" key="2">
    <citation type="submission" date="2021-04" db="EMBL/GenBank/DDBJ databases">
        <authorList>
            <person name="Gilroy R."/>
        </authorList>
    </citation>
    <scope>NUCLEOTIDE SEQUENCE</scope>
    <source>
        <strain evidence="1">ChiBcec8-14828</strain>
    </source>
</reference>
<protein>
    <submittedName>
        <fullName evidence="1">Uncharacterized protein</fullName>
    </submittedName>
</protein>
<sequence>MIMLIFFIVIIVLCVVMIRYTIKNKVGLNVASAITLRPGETRITSLIVSWKHKAFYVSRHSIPQGTLDITDQRIVFTATSGTKVNFEVEKDDIASVRSAGLFMDIRTKSGDSYLVGTSWKKELKGYLQQMGVPVE</sequence>
<reference evidence="1" key="1">
    <citation type="journal article" date="2021" name="PeerJ">
        <title>Extensive microbial diversity within the chicken gut microbiome revealed by metagenomics and culture.</title>
        <authorList>
            <person name="Gilroy R."/>
            <person name="Ravi A."/>
            <person name="Getino M."/>
            <person name="Pursley I."/>
            <person name="Horton D.L."/>
            <person name="Alikhan N.F."/>
            <person name="Baker D."/>
            <person name="Gharbi K."/>
            <person name="Hall N."/>
            <person name="Watson M."/>
            <person name="Adriaenssens E.M."/>
            <person name="Foster-Nyarko E."/>
            <person name="Jarju S."/>
            <person name="Secka A."/>
            <person name="Antonio M."/>
            <person name="Oren A."/>
            <person name="Chaudhuri R.R."/>
            <person name="La Ragione R."/>
            <person name="Hildebrand F."/>
            <person name="Pallen M.J."/>
        </authorList>
    </citation>
    <scope>NUCLEOTIDE SEQUENCE</scope>
    <source>
        <strain evidence="1">ChiBcec8-14828</strain>
    </source>
</reference>
<evidence type="ECO:0000313" key="1">
    <source>
        <dbReference type="EMBL" id="HJB40507.1"/>
    </source>
</evidence>
<name>A0A9D2M3I4_9FIRM</name>
<organism evidence="1 2">
    <name type="scientific">Candidatus Ruthenibacterium avium</name>
    <dbReference type="NCBI Taxonomy" id="2838751"/>
    <lineage>
        <taxon>Bacteria</taxon>
        <taxon>Bacillati</taxon>
        <taxon>Bacillota</taxon>
        <taxon>Clostridia</taxon>
        <taxon>Eubacteriales</taxon>
        <taxon>Oscillospiraceae</taxon>
        <taxon>Ruthenibacterium</taxon>
    </lineage>
</organism>
<evidence type="ECO:0000313" key="2">
    <source>
        <dbReference type="Proteomes" id="UP000824209"/>
    </source>
</evidence>
<dbReference type="Proteomes" id="UP000824209">
    <property type="component" value="Unassembled WGS sequence"/>
</dbReference>
<comment type="caution">
    <text evidence="1">The sequence shown here is derived from an EMBL/GenBank/DDBJ whole genome shotgun (WGS) entry which is preliminary data.</text>
</comment>
<proteinExistence type="predicted"/>
<dbReference type="AlphaFoldDB" id="A0A9D2M3I4"/>
<accession>A0A9D2M3I4</accession>